<name>A0A2G3AJ59_CAPAN</name>
<protein>
    <recommendedName>
        <fullName evidence="1">F-box associated beta-propeller type 3 domain-containing protein</fullName>
    </recommendedName>
</protein>
<proteinExistence type="predicted"/>
<dbReference type="PANTHER" id="PTHR31672:SF13">
    <property type="entry name" value="F-BOX PROTEIN CPR30-LIKE"/>
    <property type="match status" value="1"/>
</dbReference>
<dbReference type="Proteomes" id="UP000222542">
    <property type="component" value="Unassembled WGS sequence"/>
</dbReference>
<dbReference type="AlphaFoldDB" id="A0A2G3AJ59"/>
<reference evidence="2 3" key="1">
    <citation type="journal article" date="2014" name="Nat. Genet.">
        <title>Genome sequence of the hot pepper provides insights into the evolution of pungency in Capsicum species.</title>
        <authorList>
            <person name="Kim S."/>
            <person name="Park M."/>
            <person name="Yeom S.I."/>
            <person name="Kim Y.M."/>
            <person name="Lee J.M."/>
            <person name="Lee H.A."/>
            <person name="Seo E."/>
            <person name="Choi J."/>
            <person name="Cheong K."/>
            <person name="Kim K.T."/>
            <person name="Jung K."/>
            <person name="Lee G.W."/>
            <person name="Oh S.K."/>
            <person name="Bae C."/>
            <person name="Kim S.B."/>
            <person name="Lee H.Y."/>
            <person name="Kim S.Y."/>
            <person name="Kim M.S."/>
            <person name="Kang B.C."/>
            <person name="Jo Y.D."/>
            <person name="Yang H.B."/>
            <person name="Jeong H.J."/>
            <person name="Kang W.H."/>
            <person name="Kwon J.K."/>
            <person name="Shin C."/>
            <person name="Lim J.Y."/>
            <person name="Park J.H."/>
            <person name="Huh J.H."/>
            <person name="Kim J.S."/>
            <person name="Kim B.D."/>
            <person name="Cohen O."/>
            <person name="Paran I."/>
            <person name="Suh M.C."/>
            <person name="Lee S.B."/>
            <person name="Kim Y.K."/>
            <person name="Shin Y."/>
            <person name="Noh S.J."/>
            <person name="Park J."/>
            <person name="Seo Y.S."/>
            <person name="Kwon S.Y."/>
            <person name="Kim H.A."/>
            <person name="Park J.M."/>
            <person name="Kim H.J."/>
            <person name="Choi S.B."/>
            <person name="Bosland P.W."/>
            <person name="Reeves G."/>
            <person name="Jo S.H."/>
            <person name="Lee B.W."/>
            <person name="Cho H.T."/>
            <person name="Choi H.S."/>
            <person name="Lee M.S."/>
            <person name="Yu Y."/>
            <person name="Do Choi Y."/>
            <person name="Park B.S."/>
            <person name="van Deynze A."/>
            <person name="Ashrafi H."/>
            <person name="Hill T."/>
            <person name="Kim W.T."/>
            <person name="Pai H.S."/>
            <person name="Ahn H.K."/>
            <person name="Yeam I."/>
            <person name="Giovannoni J.J."/>
            <person name="Rose J.K."/>
            <person name="Sorensen I."/>
            <person name="Lee S.J."/>
            <person name="Kim R.W."/>
            <person name="Choi I.Y."/>
            <person name="Choi B.S."/>
            <person name="Lim J.S."/>
            <person name="Lee Y.H."/>
            <person name="Choi D."/>
        </authorList>
    </citation>
    <scope>NUCLEOTIDE SEQUENCE [LARGE SCALE GENOMIC DNA]</scope>
    <source>
        <strain evidence="3">cv. CM334</strain>
    </source>
</reference>
<organism evidence="2 3">
    <name type="scientific">Capsicum annuum</name>
    <name type="common">Capsicum pepper</name>
    <dbReference type="NCBI Taxonomy" id="4072"/>
    <lineage>
        <taxon>Eukaryota</taxon>
        <taxon>Viridiplantae</taxon>
        <taxon>Streptophyta</taxon>
        <taxon>Embryophyta</taxon>
        <taxon>Tracheophyta</taxon>
        <taxon>Spermatophyta</taxon>
        <taxon>Magnoliopsida</taxon>
        <taxon>eudicotyledons</taxon>
        <taxon>Gunneridae</taxon>
        <taxon>Pentapetalae</taxon>
        <taxon>asterids</taxon>
        <taxon>lamiids</taxon>
        <taxon>Solanales</taxon>
        <taxon>Solanaceae</taxon>
        <taxon>Solanoideae</taxon>
        <taxon>Capsiceae</taxon>
        <taxon>Capsicum</taxon>
    </lineage>
</organism>
<dbReference type="PANTHER" id="PTHR31672">
    <property type="entry name" value="BNACNNG10540D PROTEIN"/>
    <property type="match status" value="1"/>
</dbReference>
<dbReference type="EMBL" id="AYRZ02000001">
    <property type="protein sequence ID" value="PHT94281.1"/>
    <property type="molecule type" value="Genomic_DNA"/>
</dbReference>
<reference evidence="2 3" key="2">
    <citation type="journal article" date="2017" name="Genome Biol.">
        <title>New reference genome sequences of hot pepper reveal the massive evolution of plant disease-resistance genes by retroduplication.</title>
        <authorList>
            <person name="Kim S."/>
            <person name="Park J."/>
            <person name="Yeom S.I."/>
            <person name="Kim Y.M."/>
            <person name="Seo E."/>
            <person name="Kim K.T."/>
            <person name="Kim M.S."/>
            <person name="Lee J.M."/>
            <person name="Cheong K."/>
            <person name="Shin H.S."/>
            <person name="Kim S.B."/>
            <person name="Han K."/>
            <person name="Lee J."/>
            <person name="Park M."/>
            <person name="Lee H.A."/>
            <person name="Lee H.Y."/>
            <person name="Lee Y."/>
            <person name="Oh S."/>
            <person name="Lee J.H."/>
            <person name="Choi E."/>
            <person name="Choi E."/>
            <person name="Lee S.E."/>
            <person name="Jeon J."/>
            <person name="Kim H."/>
            <person name="Choi G."/>
            <person name="Song H."/>
            <person name="Lee J."/>
            <person name="Lee S.C."/>
            <person name="Kwon J.K."/>
            <person name="Lee H.Y."/>
            <person name="Koo N."/>
            <person name="Hong Y."/>
            <person name="Kim R.W."/>
            <person name="Kang W.H."/>
            <person name="Huh J.H."/>
            <person name="Kang B.C."/>
            <person name="Yang T.J."/>
            <person name="Lee Y.H."/>
            <person name="Bennetzen J.L."/>
            <person name="Choi D."/>
        </authorList>
    </citation>
    <scope>NUCLEOTIDE SEQUENCE [LARGE SCALE GENOMIC DNA]</scope>
    <source>
        <strain evidence="3">cv. CM334</strain>
    </source>
</reference>
<dbReference type="OMA" id="WIKRCSI"/>
<dbReference type="InterPro" id="IPR017451">
    <property type="entry name" value="F-box-assoc_interact_dom"/>
</dbReference>
<evidence type="ECO:0000259" key="1">
    <source>
        <dbReference type="Pfam" id="PF08268"/>
    </source>
</evidence>
<accession>A0A2G3AJ59</accession>
<sequence length="313" mass="35716">MNLNLYKNILSFLLSEDAFDLTPISPDVEVPYLTTTSASAFHQLIGPCNGLISLSDSLTIILFNPTTRNYKLIPPCPLSIPQGFRRSISGVGFGFDLVAKNYKFVRISEVYKDPCEKDMKVDIFDLCIDSWRELNGQQLPIVFWTPCSEILYKSVFHWFTHADGTIILCFGMSSEKFYNIELPNTIHWFDGKCFGLVILYNCLTLICYPDPMSRNPAKNMMDIWIMKEYSKRELWIKRCSIGPLHIECPLTVCKDNLLLLQSKTGYLIAYDLNSNEVKELNLHGFPTSLRVTVYKESLTLISINGNGAKVQLF</sequence>
<dbReference type="Pfam" id="PF08268">
    <property type="entry name" value="FBA_3"/>
    <property type="match status" value="1"/>
</dbReference>
<dbReference type="InterPro" id="IPR013187">
    <property type="entry name" value="F-box-assoc_dom_typ3"/>
</dbReference>
<comment type="caution">
    <text evidence="2">The sequence shown here is derived from an EMBL/GenBank/DDBJ whole genome shotgun (WGS) entry which is preliminary data.</text>
</comment>
<keyword evidence="3" id="KW-1185">Reference proteome</keyword>
<dbReference type="Gramene" id="PHT94281">
    <property type="protein sequence ID" value="PHT94281"/>
    <property type="gene ID" value="T459_02163"/>
</dbReference>
<gene>
    <name evidence="2" type="ORF">T459_02163</name>
</gene>
<dbReference type="InterPro" id="IPR050796">
    <property type="entry name" value="SCF_F-box_component"/>
</dbReference>
<evidence type="ECO:0000313" key="2">
    <source>
        <dbReference type="EMBL" id="PHT94281.1"/>
    </source>
</evidence>
<dbReference type="NCBIfam" id="TIGR01640">
    <property type="entry name" value="F_box_assoc_1"/>
    <property type="match status" value="1"/>
</dbReference>
<evidence type="ECO:0000313" key="3">
    <source>
        <dbReference type="Proteomes" id="UP000222542"/>
    </source>
</evidence>
<feature type="domain" description="F-box associated beta-propeller type 3" evidence="1">
    <location>
        <begin position="37"/>
        <end position="288"/>
    </location>
</feature>